<dbReference type="Pfam" id="PF09700">
    <property type="entry name" value="Cas_Cmr3"/>
    <property type="match status" value="1"/>
</dbReference>
<protein>
    <recommendedName>
        <fullName evidence="3">CRISPR-associated protein, Cmr3 family</fullName>
    </recommendedName>
</protein>
<dbReference type="OrthoDB" id="442795at2"/>
<accession>B4VUY3</accession>
<dbReference type="AlphaFoldDB" id="B4VUY3"/>
<gene>
    <name evidence="1" type="ORF">MC7420_4170</name>
</gene>
<name>B4VUY3_9CYAN</name>
<dbReference type="RefSeq" id="WP_006102490.1">
    <property type="nucleotide sequence ID" value="NZ_DS989854.1"/>
</dbReference>
<evidence type="ECO:0000313" key="2">
    <source>
        <dbReference type="Proteomes" id="UP000003835"/>
    </source>
</evidence>
<organism evidence="1 2">
    <name type="scientific">Coleofasciculus chthonoplastes PCC 7420</name>
    <dbReference type="NCBI Taxonomy" id="118168"/>
    <lineage>
        <taxon>Bacteria</taxon>
        <taxon>Bacillati</taxon>
        <taxon>Cyanobacteriota</taxon>
        <taxon>Cyanophyceae</taxon>
        <taxon>Coleofasciculales</taxon>
        <taxon>Coleofasciculaceae</taxon>
        <taxon>Coleofasciculus</taxon>
    </lineage>
</organism>
<sequence>MFNYLIIIKPLGLMYGSAGAFLSPENLVGRSGAKFPPEAATLSGLYFSANYDNPKIKQDLKENLFVAGPFWAKDNEEQQFYVPLPRHRILSKKGVDEWYLNNQGEWQRQTTDIEPDYTWQTITSWQSPLKIIQSQDAEESPWDYIPILHPRMKKTERHTLSQDGLFLENAVQLPEDICLVYLSTHEIEPGWYRFGGENHLVEIKTASIKSKKIINLFQQPIQNALALITPGVWGSTRYSYRYPQHPNFPKPVHLLTDKAIPYRYSAGGKLGRGRYAVPPGTIYYFDQPLNQSWWEWQEEWFPNEGYSLKHLGCGLALPVEIKSVS</sequence>
<dbReference type="STRING" id="118168.MC7420_4170"/>
<dbReference type="eggNOG" id="COG1769">
    <property type="taxonomic scope" value="Bacteria"/>
</dbReference>
<proteinExistence type="predicted"/>
<dbReference type="InterPro" id="IPR019117">
    <property type="entry name" value="CRISPR-assoc_protein_Cmr3"/>
</dbReference>
<evidence type="ECO:0000313" key="1">
    <source>
        <dbReference type="EMBL" id="EDX74185.1"/>
    </source>
</evidence>
<keyword evidence="2" id="KW-1185">Reference proteome</keyword>
<evidence type="ECO:0008006" key="3">
    <source>
        <dbReference type="Google" id="ProtNLM"/>
    </source>
</evidence>
<dbReference type="Proteomes" id="UP000003835">
    <property type="component" value="Unassembled WGS sequence"/>
</dbReference>
<reference evidence="1 2" key="1">
    <citation type="submission" date="2008-07" db="EMBL/GenBank/DDBJ databases">
        <authorList>
            <person name="Tandeau de Marsac N."/>
            <person name="Ferriera S."/>
            <person name="Johnson J."/>
            <person name="Kravitz S."/>
            <person name="Beeson K."/>
            <person name="Sutton G."/>
            <person name="Rogers Y.-H."/>
            <person name="Friedman R."/>
            <person name="Frazier M."/>
            <person name="Venter J.C."/>
        </authorList>
    </citation>
    <scope>NUCLEOTIDE SEQUENCE [LARGE SCALE GENOMIC DNA]</scope>
    <source>
        <strain evidence="1 2">PCC 7420</strain>
    </source>
</reference>
<dbReference type="EMBL" id="DS989854">
    <property type="protein sequence ID" value="EDX74185.1"/>
    <property type="molecule type" value="Genomic_DNA"/>
</dbReference>
<dbReference type="HOGENOM" id="CLU_801302_0_0_3"/>